<dbReference type="PANTHER" id="PTHR11516">
    <property type="entry name" value="PYRUVATE DEHYDROGENASE E1 COMPONENT, ALPHA SUBUNIT BACTERIAL AND ORGANELLAR"/>
    <property type="match status" value="1"/>
</dbReference>
<evidence type="ECO:0000259" key="4">
    <source>
        <dbReference type="Pfam" id="PF00676"/>
    </source>
</evidence>
<sequence length="202" mass="22800">MPQSYKGWTASKLIAFEREIADLFEAGEIRAPVHLHGNNEGQLIDIFAQGDIGNKDVWCFGTHRAHYHALLKGVPPELVKAEILKGNSISLQFPEYHFHTSAIVGGILPIALGVAMCGQRVWCFVGEMAERTGIFHECLHYAHGHDLPIRFVVENNGLSVETPTDKVWDDGLTTYPKGFYRWRYTYERTYPHQGASGKRVTF</sequence>
<dbReference type="GO" id="GO:0004739">
    <property type="term" value="F:pyruvate dehydrogenase (acetyl-transferring) activity"/>
    <property type="evidence" value="ECO:0007669"/>
    <property type="project" value="TreeGrafter"/>
</dbReference>
<reference evidence="5" key="1">
    <citation type="journal article" date="2015" name="Nature">
        <title>Complex archaea that bridge the gap between prokaryotes and eukaryotes.</title>
        <authorList>
            <person name="Spang A."/>
            <person name="Saw J.H."/>
            <person name="Jorgensen S.L."/>
            <person name="Zaremba-Niedzwiedzka K."/>
            <person name="Martijn J."/>
            <person name="Lind A.E."/>
            <person name="van Eijk R."/>
            <person name="Schleper C."/>
            <person name="Guy L."/>
            <person name="Ettema T.J."/>
        </authorList>
    </citation>
    <scope>NUCLEOTIDE SEQUENCE</scope>
</reference>
<dbReference type="GO" id="GO:0006086">
    <property type="term" value="P:pyruvate decarboxylation to acetyl-CoA"/>
    <property type="evidence" value="ECO:0007669"/>
    <property type="project" value="TreeGrafter"/>
</dbReference>
<name>A0A0F9HY60_9ZZZZ</name>
<proteinExistence type="predicted"/>
<evidence type="ECO:0000256" key="3">
    <source>
        <dbReference type="ARBA" id="ARBA00023052"/>
    </source>
</evidence>
<feature type="domain" description="Dehydrogenase E1 component" evidence="4">
    <location>
        <begin position="17"/>
        <end position="166"/>
    </location>
</feature>
<dbReference type="PANTHER" id="PTHR11516:SF60">
    <property type="entry name" value="PYRUVATE DEHYDROGENASE E1 COMPONENT SUBUNIT ALPHA"/>
    <property type="match status" value="1"/>
</dbReference>
<accession>A0A0F9HY60</accession>
<dbReference type="EMBL" id="LAZR01022958">
    <property type="protein sequence ID" value="KKL80097.1"/>
    <property type="molecule type" value="Genomic_DNA"/>
</dbReference>
<comment type="cofactor">
    <cofactor evidence="1">
        <name>thiamine diphosphate</name>
        <dbReference type="ChEBI" id="CHEBI:58937"/>
    </cofactor>
</comment>
<dbReference type="AlphaFoldDB" id="A0A0F9HY60"/>
<dbReference type="InterPro" id="IPR050642">
    <property type="entry name" value="PDH_E1_Alpha_Subunit"/>
</dbReference>
<keyword evidence="3" id="KW-0786">Thiamine pyrophosphate</keyword>
<dbReference type="InterPro" id="IPR001017">
    <property type="entry name" value="DH_E1"/>
</dbReference>
<dbReference type="Gene3D" id="3.40.50.970">
    <property type="match status" value="1"/>
</dbReference>
<dbReference type="Pfam" id="PF00676">
    <property type="entry name" value="E1_dh"/>
    <property type="match status" value="1"/>
</dbReference>
<evidence type="ECO:0000256" key="2">
    <source>
        <dbReference type="ARBA" id="ARBA00023002"/>
    </source>
</evidence>
<organism evidence="5">
    <name type="scientific">marine sediment metagenome</name>
    <dbReference type="NCBI Taxonomy" id="412755"/>
    <lineage>
        <taxon>unclassified sequences</taxon>
        <taxon>metagenomes</taxon>
        <taxon>ecological metagenomes</taxon>
    </lineage>
</organism>
<evidence type="ECO:0000256" key="1">
    <source>
        <dbReference type="ARBA" id="ARBA00001964"/>
    </source>
</evidence>
<dbReference type="InterPro" id="IPR029061">
    <property type="entry name" value="THDP-binding"/>
</dbReference>
<protein>
    <recommendedName>
        <fullName evidence="4">Dehydrogenase E1 component domain-containing protein</fullName>
    </recommendedName>
</protein>
<evidence type="ECO:0000313" key="5">
    <source>
        <dbReference type="EMBL" id="KKL80097.1"/>
    </source>
</evidence>
<gene>
    <name evidence="5" type="ORF">LCGC14_2008210</name>
</gene>
<keyword evidence="2" id="KW-0560">Oxidoreductase</keyword>
<dbReference type="SUPFAM" id="SSF52518">
    <property type="entry name" value="Thiamin diphosphate-binding fold (THDP-binding)"/>
    <property type="match status" value="1"/>
</dbReference>
<comment type="caution">
    <text evidence="5">The sequence shown here is derived from an EMBL/GenBank/DDBJ whole genome shotgun (WGS) entry which is preliminary data.</text>
</comment>